<dbReference type="PANTHER" id="PTHR45743">
    <property type="entry name" value="POTASSIUM CHANNEL AKT1"/>
    <property type="match status" value="1"/>
</dbReference>
<dbReference type="SUPFAM" id="SSF51206">
    <property type="entry name" value="cAMP-binding domain-like"/>
    <property type="match status" value="1"/>
</dbReference>
<feature type="transmembrane region" description="Helical" evidence="17">
    <location>
        <begin position="271"/>
        <end position="291"/>
    </location>
</feature>
<dbReference type="PROSITE" id="PS50297">
    <property type="entry name" value="ANK_REP_REGION"/>
    <property type="match status" value="3"/>
</dbReference>
<dbReference type="InterPro" id="IPR005821">
    <property type="entry name" value="Ion_trans_dom"/>
</dbReference>
<sequence>MVIGSGRRKEKKEEKGEEEEYEVEDPLDTNKGSHGSHLTLLANELGLDSRYSRETVINGIKDLSRGRVIHPNNRWYHAWDKFIVVWAVYSSFFTPMEFGFFRGLPKNLFFLDIAGQIAFLIDIVLEFFVAYRDGQTYRMIYKRTPIALRYLKSYFILDLLSCMPWDIIYKACGHKEALRYFLWIRLIRVRKVFYFFQNMEKDIRINYLFSRIVKLIAVEIYCTHTAACIFYYLATTLPPEQEGYTWIGSLKMGDYTYSNFREIEIGKRYTTSLYFAIVTMATVGYGDIHAVNLREMLFIMVFVSLDMVLGAYLIGNITALIVKGSKTERYRDRMTDLMKYMNRNKLGRDVRNQIKGHLRLQYESSCTDAAVLQDIPISIRAKISQTLYRSYIQDVSLFKGCSSEFINQIVIRVREEFFLPGEVIMEQGNVVDQLYFVCHGVLEEVGICEDGSEETVSLLKTSSLFGEVSILCNIPQPYTVRVCELCRLLRLDKQSFSNILDIYFHDGRKILNNLLEGKQSNVRMKQLESDITLHIGKQESELALRVNSSAYHGDLYQLKSLIRAGADPNKKDYDGRSPLHLAASRGYEDITFFLIQEGVDINAPDDFGNTPLLEAIKSGHEKVVSILVKEGALLNIDDAGSFLCALVARGDSEFLKRILANGIDPNSKDYDHRTPLHVAASQGLFLMAKFLLEAGASVFSKDRWGNTPLDDGRMCGNKNMIKLLEEAKYSQVSELPDRSQEITDKTHRRKCTVFPFHPSEHKENRRYGIVLWVPHTLEELVKTAQDKLGSPCNSFIVSEDAGKILDADMISDGQKLYLVSET</sequence>
<accession>A0AA88QEF9</accession>
<feature type="domain" description="KHA" evidence="20">
    <location>
        <begin position="750"/>
        <end position="822"/>
    </location>
</feature>
<dbReference type="PROSITE" id="PS50088">
    <property type="entry name" value="ANK_REPEAT"/>
    <property type="match status" value="3"/>
</dbReference>
<dbReference type="SMART" id="SM00248">
    <property type="entry name" value="ANK"/>
    <property type="match status" value="6"/>
</dbReference>
<feature type="repeat" description="ANK" evidence="16">
    <location>
        <begin position="671"/>
        <end position="703"/>
    </location>
</feature>
<dbReference type="GO" id="GO:0015271">
    <property type="term" value="F:outward rectifier potassium channel activity"/>
    <property type="evidence" value="ECO:0007669"/>
    <property type="project" value="UniProtKB-ARBA"/>
</dbReference>
<comment type="domain">
    <text evidence="17">The segment S4 is probably the voltage-sensor and is characterized by a series of positively charged amino acids. The pore-forming region H5 is enclosed by the transmembrane segments S5 and S6 in the Shaker-type (1P/6TM) and contains the GYGD signature motif which seems to be involved in potassium selectivity.</text>
</comment>
<dbReference type="AlphaFoldDB" id="A0AA88QEF9"/>
<dbReference type="InterPro" id="IPR000595">
    <property type="entry name" value="cNMP-bd_dom"/>
</dbReference>
<dbReference type="Proteomes" id="UP001187471">
    <property type="component" value="Unassembled WGS sequence"/>
</dbReference>
<keyword evidence="6" id="KW-0677">Repeat</keyword>
<evidence type="ECO:0000256" key="16">
    <source>
        <dbReference type="PROSITE-ProRule" id="PRU00023"/>
    </source>
</evidence>
<feature type="domain" description="Cyclic nucleotide-binding" evidence="19">
    <location>
        <begin position="397"/>
        <end position="517"/>
    </location>
</feature>
<dbReference type="Gene3D" id="1.10.287.70">
    <property type="match status" value="1"/>
</dbReference>
<dbReference type="InterPro" id="IPR014710">
    <property type="entry name" value="RmlC-like_jellyroll"/>
</dbReference>
<keyword evidence="12 17" id="KW-0406">Ion transport</keyword>
<dbReference type="Pfam" id="PF00520">
    <property type="entry name" value="Ion_trans"/>
    <property type="match status" value="1"/>
</dbReference>
<evidence type="ECO:0000256" key="17">
    <source>
        <dbReference type="RuleBase" id="RU369015"/>
    </source>
</evidence>
<dbReference type="SUPFAM" id="SSF81324">
    <property type="entry name" value="Voltage-gated potassium channels"/>
    <property type="match status" value="1"/>
</dbReference>
<dbReference type="FunFam" id="1.10.287.70:FF:000139">
    <property type="entry name" value="Potassium channel SKOR"/>
    <property type="match status" value="1"/>
</dbReference>
<feature type="repeat" description="ANK" evidence="16">
    <location>
        <begin position="574"/>
        <end position="606"/>
    </location>
</feature>
<dbReference type="PROSITE" id="PS51490">
    <property type="entry name" value="KHA"/>
    <property type="match status" value="1"/>
</dbReference>
<feature type="compositionally biased region" description="Acidic residues" evidence="18">
    <location>
        <begin position="16"/>
        <end position="27"/>
    </location>
</feature>
<evidence type="ECO:0000256" key="4">
    <source>
        <dbReference type="ARBA" id="ARBA00022538"/>
    </source>
</evidence>
<dbReference type="GO" id="GO:0034702">
    <property type="term" value="C:monoatomic ion channel complex"/>
    <property type="evidence" value="ECO:0007669"/>
    <property type="project" value="UniProtKB-KW"/>
</dbReference>
<comment type="subunit">
    <text evidence="15">The potassium channel is probably composed of a homo- or heterotetrameric complex of pore-forming subunits.</text>
</comment>
<dbReference type="PANTHER" id="PTHR45743:SF3">
    <property type="entry name" value="POTASSIUM CHANNEL SKOR"/>
    <property type="match status" value="1"/>
</dbReference>
<evidence type="ECO:0000256" key="12">
    <source>
        <dbReference type="ARBA" id="ARBA00023065"/>
    </source>
</evidence>
<feature type="region of interest" description="Disordered" evidence="18">
    <location>
        <begin position="1"/>
        <end position="34"/>
    </location>
</feature>
<dbReference type="PRINTS" id="PR01463">
    <property type="entry name" value="EAGCHANLFMLY"/>
</dbReference>
<dbReference type="Pfam" id="PF11834">
    <property type="entry name" value="KHA"/>
    <property type="match status" value="1"/>
</dbReference>
<keyword evidence="8 17" id="KW-0851">Voltage-gated channel</keyword>
<keyword evidence="13 17" id="KW-0472">Membrane</keyword>
<evidence type="ECO:0000256" key="15">
    <source>
        <dbReference type="ARBA" id="ARBA00065181"/>
    </source>
</evidence>
<comment type="subcellular location">
    <subcellularLocation>
        <location evidence="1 17">Membrane</location>
        <topology evidence="1 17">Multi-pass membrane protein</topology>
    </subcellularLocation>
</comment>
<keyword evidence="9 17" id="KW-0630">Potassium</keyword>
<comment type="similarity">
    <text evidence="2 17">Belongs to the potassium channel family. Plant (TC 1.A.1.4) subfamily.</text>
</comment>
<dbReference type="InterPro" id="IPR003938">
    <property type="entry name" value="K_chnl_volt-dep_EAG/ELK/ERG"/>
</dbReference>
<evidence type="ECO:0000256" key="18">
    <source>
        <dbReference type="SAM" id="MobiDB-lite"/>
    </source>
</evidence>
<evidence type="ECO:0000259" key="19">
    <source>
        <dbReference type="PROSITE" id="PS50042"/>
    </source>
</evidence>
<evidence type="ECO:0000256" key="2">
    <source>
        <dbReference type="ARBA" id="ARBA00007929"/>
    </source>
</evidence>
<comment type="caution">
    <text evidence="17">Lacks conserved residue(s) required for the propagation of feature annotation.</text>
</comment>
<evidence type="ECO:0000256" key="10">
    <source>
        <dbReference type="ARBA" id="ARBA00022989"/>
    </source>
</evidence>
<evidence type="ECO:0000256" key="6">
    <source>
        <dbReference type="ARBA" id="ARBA00022737"/>
    </source>
</evidence>
<keyword evidence="14 17" id="KW-0407">Ion channel</keyword>
<proteinExistence type="inferred from homology"/>
<evidence type="ECO:0000256" key="14">
    <source>
        <dbReference type="ARBA" id="ARBA00023303"/>
    </source>
</evidence>
<evidence type="ECO:0000256" key="7">
    <source>
        <dbReference type="ARBA" id="ARBA00022826"/>
    </source>
</evidence>
<keyword evidence="3 17" id="KW-0813">Transport</keyword>
<dbReference type="PROSITE" id="PS50042">
    <property type="entry name" value="CNMP_BINDING_3"/>
    <property type="match status" value="1"/>
</dbReference>
<keyword evidence="5 17" id="KW-0812">Transmembrane</keyword>
<dbReference type="Gene3D" id="1.25.40.20">
    <property type="entry name" value="Ankyrin repeat-containing domain"/>
    <property type="match status" value="2"/>
</dbReference>
<dbReference type="FunFam" id="1.25.40.20:FF:000563">
    <property type="entry name" value="Gated outwardly-rectifying K+ channel"/>
    <property type="match status" value="1"/>
</dbReference>
<comment type="caution">
    <text evidence="21">The sequence shown here is derived from an EMBL/GenBank/DDBJ whole genome shotgun (WGS) entry which is preliminary data.</text>
</comment>
<keyword evidence="4 17" id="KW-0633">Potassium transport</keyword>
<dbReference type="InterPro" id="IPR002110">
    <property type="entry name" value="Ankyrin_rpt"/>
</dbReference>
<dbReference type="Pfam" id="PF12796">
    <property type="entry name" value="Ank_2"/>
    <property type="match status" value="2"/>
</dbReference>
<comment type="subunit">
    <text evidence="17">The potassium channel is composed of a homo- or heterotetrameric complex of pore-forming subunits.</text>
</comment>
<evidence type="ECO:0000256" key="5">
    <source>
        <dbReference type="ARBA" id="ARBA00022692"/>
    </source>
</evidence>
<feature type="repeat" description="ANK" evidence="16">
    <location>
        <begin position="607"/>
        <end position="639"/>
    </location>
</feature>
<dbReference type="Gene3D" id="1.10.287.630">
    <property type="entry name" value="Helix hairpin bin"/>
    <property type="match status" value="1"/>
</dbReference>
<reference evidence="21" key="1">
    <citation type="submission" date="2022-12" db="EMBL/GenBank/DDBJ databases">
        <title>Draft genome assemblies for two species of Escallonia (Escalloniales).</title>
        <authorList>
            <person name="Chanderbali A."/>
            <person name="Dervinis C."/>
            <person name="Anghel I."/>
            <person name="Soltis D."/>
            <person name="Soltis P."/>
            <person name="Zapata F."/>
        </authorList>
    </citation>
    <scope>NUCLEOTIDE SEQUENCE</scope>
    <source>
        <strain evidence="21">UCBG92.1500</strain>
        <tissue evidence="21">Leaf</tissue>
    </source>
</reference>
<evidence type="ECO:0000256" key="11">
    <source>
        <dbReference type="ARBA" id="ARBA00023043"/>
    </source>
</evidence>
<evidence type="ECO:0000256" key="13">
    <source>
        <dbReference type="ARBA" id="ARBA00023136"/>
    </source>
</evidence>
<dbReference type="Pfam" id="PF00027">
    <property type="entry name" value="cNMP_binding"/>
    <property type="match status" value="1"/>
</dbReference>
<keyword evidence="22" id="KW-1185">Reference proteome</keyword>
<dbReference type="Gene3D" id="2.60.120.10">
    <property type="entry name" value="Jelly Rolls"/>
    <property type="match status" value="1"/>
</dbReference>
<gene>
    <name evidence="21" type="ORF">RJ640_003777</name>
</gene>
<evidence type="ECO:0000256" key="3">
    <source>
        <dbReference type="ARBA" id="ARBA00022448"/>
    </source>
</evidence>
<dbReference type="CDD" id="cd00038">
    <property type="entry name" value="CAP_ED"/>
    <property type="match status" value="1"/>
</dbReference>
<feature type="transmembrane region" description="Helical" evidence="17">
    <location>
        <begin position="82"/>
        <end position="101"/>
    </location>
</feature>
<organism evidence="21 22">
    <name type="scientific">Escallonia rubra</name>
    <dbReference type="NCBI Taxonomy" id="112253"/>
    <lineage>
        <taxon>Eukaryota</taxon>
        <taxon>Viridiplantae</taxon>
        <taxon>Streptophyta</taxon>
        <taxon>Embryophyta</taxon>
        <taxon>Tracheophyta</taxon>
        <taxon>Spermatophyta</taxon>
        <taxon>Magnoliopsida</taxon>
        <taxon>eudicotyledons</taxon>
        <taxon>Gunneridae</taxon>
        <taxon>Pentapetalae</taxon>
        <taxon>asterids</taxon>
        <taxon>campanulids</taxon>
        <taxon>Escalloniales</taxon>
        <taxon>Escalloniaceae</taxon>
        <taxon>Escallonia</taxon>
    </lineage>
</organism>
<evidence type="ECO:0000259" key="20">
    <source>
        <dbReference type="PROSITE" id="PS51490"/>
    </source>
</evidence>
<protein>
    <recommendedName>
        <fullName evidence="17">Potassium channel</fullName>
    </recommendedName>
</protein>
<feature type="compositionally biased region" description="Basic residues" evidence="18">
    <location>
        <begin position="1"/>
        <end position="10"/>
    </location>
</feature>
<evidence type="ECO:0000313" key="22">
    <source>
        <dbReference type="Proteomes" id="UP001187471"/>
    </source>
</evidence>
<keyword evidence="7 17" id="KW-0631">Potassium channel</keyword>
<evidence type="ECO:0000256" key="9">
    <source>
        <dbReference type="ARBA" id="ARBA00022958"/>
    </source>
</evidence>
<comment type="domain">
    <text evidence="17">The KHA domain (rich in hydrophobic and acidic residues) present in the C-terminal part is likely to be important for tetramerization.</text>
</comment>
<name>A0AA88QEF9_9ASTE</name>
<evidence type="ECO:0000313" key="21">
    <source>
        <dbReference type="EMBL" id="KAK2968043.1"/>
    </source>
</evidence>
<comment type="function">
    <text evidence="17">Potassium channel.</text>
</comment>
<dbReference type="FunFam" id="2.60.120.10:FF:000074">
    <property type="entry name" value="Potassium channel KAT2"/>
    <property type="match status" value="1"/>
</dbReference>
<dbReference type="InterPro" id="IPR045319">
    <property type="entry name" value="KAT/AKT"/>
</dbReference>
<feature type="transmembrane region" description="Helical" evidence="17">
    <location>
        <begin position="297"/>
        <end position="322"/>
    </location>
</feature>
<dbReference type="InterPro" id="IPR021789">
    <property type="entry name" value="KHA_dom"/>
</dbReference>
<evidence type="ECO:0000256" key="1">
    <source>
        <dbReference type="ARBA" id="ARBA00004141"/>
    </source>
</evidence>
<keyword evidence="10 17" id="KW-1133">Transmembrane helix</keyword>
<dbReference type="InterPro" id="IPR018490">
    <property type="entry name" value="cNMP-bd_dom_sf"/>
</dbReference>
<dbReference type="PRINTS" id="PR01415">
    <property type="entry name" value="ANKYRIN"/>
</dbReference>
<keyword evidence="11 16" id="KW-0040">ANK repeat</keyword>
<dbReference type="SUPFAM" id="SSF48403">
    <property type="entry name" value="Ankyrin repeat"/>
    <property type="match status" value="1"/>
</dbReference>
<dbReference type="InterPro" id="IPR036770">
    <property type="entry name" value="Ankyrin_rpt-contain_sf"/>
</dbReference>
<feature type="transmembrane region" description="Helical" evidence="17">
    <location>
        <begin position="113"/>
        <end position="131"/>
    </location>
</feature>
<dbReference type="EMBL" id="JAVXUO010002955">
    <property type="protein sequence ID" value="KAK2968043.1"/>
    <property type="molecule type" value="Genomic_DNA"/>
</dbReference>
<dbReference type="SMART" id="SM00100">
    <property type="entry name" value="cNMP"/>
    <property type="match status" value="1"/>
</dbReference>
<evidence type="ECO:0000256" key="8">
    <source>
        <dbReference type="ARBA" id="ARBA00022882"/>
    </source>
</evidence>